<evidence type="ECO:0000313" key="3">
    <source>
        <dbReference type="EMBL" id="MBF6300794.1"/>
    </source>
</evidence>
<protein>
    <recommendedName>
        <fullName evidence="2">Phage tail lysozyme domain-containing protein</fullName>
    </recommendedName>
</protein>
<dbReference type="Gene3D" id="1.10.530.10">
    <property type="match status" value="1"/>
</dbReference>
<proteinExistence type="predicted"/>
<dbReference type="EMBL" id="JADLQX010000021">
    <property type="protein sequence ID" value="MBF6300794.1"/>
    <property type="molecule type" value="Genomic_DNA"/>
</dbReference>
<feature type="domain" description="Phage tail lysozyme" evidence="2">
    <location>
        <begin position="241"/>
        <end position="371"/>
    </location>
</feature>
<evidence type="ECO:0000259" key="2">
    <source>
        <dbReference type="Pfam" id="PF18013"/>
    </source>
</evidence>
<dbReference type="Proteomes" id="UP000702209">
    <property type="component" value="Unassembled WGS sequence"/>
</dbReference>
<sequence length="382" mass="40961">MSPDGTKRMGDLHELPVCAPAGLKALFTAAEGIIQTQIKLLGSGAPSKAPDLRQMLRDQGIAKPEDQSTLIDKYGENEDEVRKAMSGISRTDEGIVVKTAGIGEVVTKAYGAIDTSVGELNRKIDAAHNAVRTKTDSEGNPVRDAHGNVQKELPKEIINGLFTGVWDTLNTTFDQVRGVSDRAATEALKIGGDEPSFTSKTGGNGGGTQPVPSPTSGYNGNTPWTPESMGTAIIPTKDKPTAMAMMEYLIKEHNFTPAQAAGIVANAKFESGFRVDATGDNGTAKGIFQWRFDREAGLRTFASRPGESLGDWRTHVDYMVAELRGGNYQRADTLINSNSNDPRAVAAAFDEHYERSSGSTINARRDYAAGLLNEWNSQPSVV</sequence>
<organism evidence="3 4">
    <name type="scientific">Nocardia amamiensis</name>
    <dbReference type="NCBI Taxonomy" id="404578"/>
    <lineage>
        <taxon>Bacteria</taxon>
        <taxon>Bacillati</taxon>
        <taxon>Actinomycetota</taxon>
        <taxon>Actinomycetes</taxon>
        <taxon>Mycobacteriales</taxon>
        <taxon>Nocardiaceae</taxon>
        <taxon>Nocardia</taxon>
    </lineage>
</organism>
<accession>A0ABS0D102</accession>
<dbReference type="InterPro" id="IPR041219">
    <property type="entry name" value="Phage_lysozyme2"/>
</dbReference>
<gene>
    <name evidence="3" type="ORF">IU459_25085</name>
</gene>
<feature type="compositionally biased region" description="Polar residues" evidence="1">
    <location>
        <begin position="214"/>
        <end position="225"/>
    </location>
</feature>
<evidence type="ECO:0000313" key="4">
    <source>
        <dbReference type="Proteomes" id="UP000702209"/>
    </source>
</evidence>
<keyword evidence="4" id="KW-1185">Reference proteome</keyword>
<feature type="region of interest" description="Disordered" evidence="1">
    <location>
        <begin position="190"/>
        <end position="229"/>
    </location>
</feature>
<comment type="caution">
    <text evidence="3">The sequence shown here is derived from an EMBL/GenBank/DDBJ whole genome shotgun (WGS) entry which is preliminary data.</text>
</comment>
<dbReference type="Pfam" id="PF18013">
    <property type="entry name" value="Phage_lysozyme2"/>
    <property type="match status" value="1"/>
</dbReference>
<reference evidence="3 4" key="1">
    <citation type="submission" date="2020-10" db="EMBL/GenBank/DDBJ databases">
        <title>Identification of Nocardia species via Next-generation sequencing and recognition of intraspecies genetic diversity.</title>
        <authorList>
            <person name="Li P."/>
            <person name="Li P."/>
            <person name="Lu B."/>
        </authorList>
    </citation>
    <scope>NUCLEOTIDE SEQUENCE [LARGE SCALE GENOMIC DNA]</scope>
    <source>
        <strain evidence="3 4">BJ06-0157</strain>
    </source>
</reference>
<dbReference type="RefSeq" id="WP_195132027.1">
    <property type="nucleotide sequence ID" value="NZ_JADLQX010000021.1"/>
</dbReference>
<name>A0ABS0D102_9NOCA</name>
<evidence type="ECO:0000256" key="1">
    <source>
        <dbReference type="SAM" id="MobiDB-lite"/>
    </source>
</evidence>